<evidence type="ECO:0000313" key="2">
    <source>
        <dbReference type="WBParaSite" id="jg12875"/>
    </source>
</evidence>
<evidence type="ECO:0000313" key="1">
    <source>
        <dbReference type="Proteomes" id="UP000887574"/>
    </source>
</evidence>
<dbReference type="AlphaFoldDB" id="A0A915CW61"/>
<protein>
    <submittedName>
        <fullName evidence="2">Preprotein translocase SecG subunit</fullName>
    </submittedName>
</protein>
<dbReference type="Proteomes" id="UP000887574">
    <property type="component" value="Unplaced"/>
</dbReference>
<organism evidence="1 2">
    <name type="scientific">Ditylenchus dipsaci</name>
    <dbReference type="NCBI Taxonomy" id="166011"/>
    <lineage>
        <taxon>Eukaryota</taxon>
        <taxon>Metazoa</taxon>
        <taxon>Ecdysozoa</taxon>
        <taxon>Nematoda</taxon>
        <taxon>Chromadorea</taxon>
        <taxon>Rhabditida</taxon>
        <taxon>Tylenchina</taxon>
        <taxon>Tylenchomorpha</taxon>
        <taxon>Sphaerularioidea</taxon>
        <taxon>Anguinidae</taxon>
        <taxon>Anguininae</taxon>
        <taxon>Ditylenchus</taxon>
    </lineage>
</organism>
<reference evidence="2" key="1">
    <citation type="submission" date="2022-11" db="UniProtKB">
        <authorList>
            <consortium name="WormBaseParasite"/>
        </authorList>
    </citation>
    <scope>IDENTIFICATION</scope>
</reference>
<sequence>MRYEITVTRLLKISLGTNFLNQSLQLPDKQPEIIRNGGTGQAALLPSFVTQVLLGVSSLVIITNGEASKKNKH</sequence>
<keyword evidence="1" id="KW-1185">Reference proteome</keyword>
<proteinExistence type="predicted"/>
<dbReference type="WBParaSite" id="jg12875">
    <property type="protein sequence ID" value="jg12875"/>
    <property type="gene ID" value="jg12875"/>
</dbReference>
<name>A0A915CW61_9BILA</name>
<accession>A0A915CW61</accession>